<keyword evidence="3" id="KW-0732">Signal</keyword>
<feature type="chain" id="PRO_5046662206" description="7TM-DISM receptor extracellular domain-containing protein" evidence="3">
    <location>
        <begin position="34"/>
        <end position="597"/>
    </location>
</feature>
<evidence type="ECO:0000256" key="1">
    <source>
        <dbReference type="SAM" id="Coils"/>
    </source>
</evidence>
<dbReference type="RefSeq" id="WP_191190749.1">
    <property type="nucleotide sequence ID" value="NZ_JACWMY010000011.1"/>
</dbReference>
<evidence type="ECO:0000256" key="2">
    <source>
        <dbReference type="SAM" id="Phobius"/>
    </source>
</evidence>
<gene>
    <name evidence="5" type="ORF">IDJ77_19915</name>
</gene>
<reference evidence="5 6" key="1">
    <citation type="submission" date="2020-09" db="EMBL/GenBank/DDBJ databases">
        <title>Novel species of Mucilaginibacter isolated from a glacier on the Tibetan Plateau.</title>
        <authorList>
            <person name="Liu Q."/>
            <person name="Xin Y.-H."/>
        </authorList>
    </citation>
    <scope>NUCLEOTIDE SEQUENCE [LARGE SCALE GENOMIC DNA]</scope>
    <source>
        <strain evidence="5 6">ZT4R22</strain>
    </source>
</reference>
<accession>A0ABR7WUV4</accession>
<dbReference type="EMBL" id="JACWMY010000011">
    <property type="protein sequence ID" value="MBD1366088.1"/>
    <property type="molecule type" value="Genomic_DNA"/>
</dbReference>
<feature type="transmembrane region" description="Helical" evidence="2">
    <location>
        <begin position="298"/>
        <end position="323"/>
    </location>
</feature>
<keyword evidence="2" id="KW-0472">Membrane</keyword>
<feature type="transmembrane region" description="Helical" evidence="2">
    <location>
        <begin position="384"/>
        <end position="405"/>
    </location>
</feature>
<evidence type="ECO:0000313" key="6">
    <source>
        <dbReference type="Proteomes" id="UP000606600"/>
    </source>
</evidence>
<feature type="transmembrane region" description="Helical" evidence="2">
    <location>
        <begin position="186"/>
        <end position="209"/>
    </location>
</feature>
<feature type="transmembrane region" description="Helical" evidence="2">
    <location>
        <begin position="265"/>
        <end position="286"/>
    </location>
</feature>
<dbReference type="InterPro" id="IPR011623">
    <property type="entry name" value="7TMR_DISM_rcpt_extracell_dom1"/>
</dbReference>
<dbReference type="InterPro" id="IPR016032">
    <property type="entry name" value="Sig_transdc_resp-reg_C-effctor"/>
</dbReference>
<proteinExistence type="predicted"/>
<organism evidence="5 6">
    <name type="scientific">Mucilaginibacter pankratovii</name>
    <dbReference type="NCBI Taxonomy" id="2772110"/>
    <lineage>
        <taxon>Bacteria</taxon>
        <taxon>Pseudomonadati</taxon>
        <taxon>Bacteroidota</taxon>
        <taxon>Sphingobacteriia</taxon>
        <taxon>Sphingobacteriales</taxon>
        <taxon>Sphingobacteriaceae</taxon>
        <taxon>Mucilaginibacter</taxon>
    </lineage>
</organism>
<dbReference type="SUPFAM" id="SSF46894">
    <property type="entry name" value="C-terminal effector domain of the bipartite response regulators"/>
    <property type="match status" value="1"/>
</dbReference>
<dbReference type="Gene3D" id="1.10.10.10">
    <property type="entry name" value="Winged helix-like DNA-binding domain superfamily/Winged helix DNA-binding domain"/>
    <property type="match status" value="1"/>
</dbReference>
<evidence type="ECO:0000256" key="3">
    <source>
        <dbReference type="SAM" id="SignalP"/>
    </source>
</evidence>
<comment type="caution">
    <text evidence="5">The sequence shown here is derived from an EMBL/GenBank/DDBJ whole genome shotgun (WGS) entry which is preliminary data.</text>
</comment>
<dbReference type="Proteomes" id="UP000606600">
    <property type="component" value="Unassembled WGS sequence"/>
</dbReference>
<protein>
    <recommendedName>
        <fullName evidence="4">7TM-DISM receptor extracellular domain-containing protein</fullName>
    </recommendedName>
</protein>
<keyword evidence="2" id="KW-0812">Transmembrane</keyword>
<dbReference type="InterPro" id="IPR036388">
    <property type="entry name" value="WH-like_DNA-bd_sf"/>
</dbReference>
<evidence type="ECO:0000259" key="4">
    <source>
        <dbReference type="Pfam" id="PF07695"/>
    </source>
</evidence>
<feature type="transmembrane region" description="Helical" evidence="2">
    <location>
        <begin position="329"/>
        <end position="348"/>
    </location>
</feature>
<evidence type="ECO:0000313" key="5">
    <source>
        <dbReference type="EMBL" id="MBD1366088.1"/>
    </source>
</evidence>
<name>A0ABR7WUV4_9SPHI</name>
<feature type="coiled-coil region" evidence="1">
    <location>
        <begin position="407"/>
        <end position="469"/>
    </location>
</feature>
<keyword evidence="1" id="KW-0175">Coiled coil</keyword>
<feature type="signal peptide" evidence="3">
    <location>
        <begin position="1"/>
        <end position="33"/>
    </location>
</feature>
<keyword evidence="2" id="KW-1133">Transmembrane helix</keyword>
<feature type="transmembrane region" description="Helical" evidence="2">
    <location>
        <begin position="216"/>
        <end position="233"/>
    </location>
</feature>
<keyword evidence="6" id="KW-1185">Reference proteome</keyword>
<dbReference type="Pfam" id="PF07695">
    <property type="entry name" value="7TMR-DISM_7TM"/>
    <property type="match status" value="1"/>
</dbReference>
<feature type="domain" description="7TM-DISM receptor extracellular" evidence="4">
    <location>
        <begin position="189"/>
        <end position="406"/>
    </location>
</feature>
<sequence>MRRLISFALTKGLPAAIVFLFCCALLAPFDSGAQTRYTLDNSPSIKINSYQVMPDKGYNIGQLANDTTLVFKDDSLRASASDFYWVKLMVDNPYPNNEDYRLSVQLLNYTLYQFNLLNKKWEGRSAGLSINSKERTASVMPLLLQKHSQNILYLKIDVRELKAFSHAFKPTISLEKAYIYETREQYFTLAYVFCCIVLISFSCYNLYVYFHLKDKAYLFFVIVQVGSLIYITGNQSFLNVLLPFRAYNLTMFSDGRTQFLDLNDFIEHFGVTMLFWGFLHFTCSYLRTREFLPVYDKLLKTLAYIYVVLEIIPITLTITRLYYIDIVSAANVFILIMIAACITTGIVAYKRKIVGAQHFLIANLIPALIAATISVYVLRYDTASYLLAEMAVLSQLFTFAAALVARIKVINDDLKTKEIEAIQLEKDVTVTEYKRLLIEQENKHITLTMELEKEKNELLQQRLEANQRELVGNSLYIHQKNKLLSDLKLQIEDIDHLYPDTKPESLKNIQLSLKGGQYLDEEWDKFKMHFEQVHPSFFNNLQAAHPQLTRYELRLYAYFHINLSTKEIAALLNIAPSSVRQAKARLNKKMNVKHSIG</sequence>
<feature type="transmembrane region" description="Helical" evidence="2">
    <location>
        <begin position="360"/>
        <end position="378"/>
    </location>
</feature>